<dbReference type="GO" id="GO:0071949">
    <property type="term" value="F:FAD binding"/>
    <property type="evidence" value="ECO:0007669"/>
    <property type="project" value="InterPro"/>
</dbReference>
<dbReference type="PANTHER" id="PTHR46865">
    <property type="entry name" value="OXIDOREDUCTASE-RELATED"/>
    <property type="match status" value="1"/>
</dbReference>
<dbReference type="EMBL" id="QWIM01000944">
    <property type="protein sequence ID" value="RMY29658.1"/>
    <property type="molecule type" value="Genomic_DNA"/>
</dbReference>
<dbReference type="EMBL" id="QWIK01000998">
    <property type="protein sequence ID" value="RMX98562.1"/>
    <property type="molecule type" value="Genomic_DNA"/>
</dbReference>
<dbReference type="Gene3D" id="3.30.9.10">
    <property type="entry name" value="D-Amino Acid Oxidase, subunit A, domain 2"/>
    <property type="match status" value="1"/>
</dbReference>
<reference evidence="8 9" key="1">
    <citation type="journal article" date="2018" name="BMC Genomics">
        <title>Genomic evidence for intraspecific hybridization in a clonal and extremely halotolerant yeast.</title>
        <authorList>
            <person name="Gostincar C."/>
            <person name="Stajich J.E."/>
            <person name="Zupancic J."/>
            <person name="Zalar P."/>
            <person name="Gunde-Cimerman N."/>
        </authorList>
    </citation>
    <scope>NUCLEOTIDE SEQUENCE [LARGE SCALE GENOMIC DNA]</scope>
    <source>
        <strain evidence="7 8">EXF-6651</strain>
        <strain evidence="6 9">EXF-6654</strain>
    </source>
</reference>
<evidence type="ECO:0000313" key="6">
    <source>
        <dbReference type="EMBL" id="RMX98562.1"/>
    </source>
</evidence>
<keyword evidence="4" id="KW-0472">Membrane</keyword>
<evidence type="ECO:0000313" key="7">
    <source>
        <dbReference type="EMBL" id="RMY29658.1"/>
    </source>
</evidence>
<feature type="domain" description="FAD-binding" evidence="5">
    <location>
        <begin position="17"/>
        <end position="354"/>
    </location>
</feature>
<dbReference type="InterPro" id="IPR051704">
    <property type="entry name" value="FAD_aromatic-hydroxylase"/>
</dbReference>
<accession>A0A3M6Y6B7</accession>
<dbReference type="VEuPathDB" id="FungiDB:BTJ68_01209"/>
<sequence>MKLHGIYKERNTMSGLNVLISGASIAGPLTAYFLARAGATVTIVERFPELRTAGQNVDIRSLGVTVMRKIPGFEEAVRAKTTQMDAMVLVDALGREYARMGTTGDPEQQSLVSEFEIFRGDLARILYDMTKDHPRIRYIFDEQISSFAHSHGPDGPITVSFANSTPATTYDLVIAADGATSRTRALGLDCSVRDHIHSVNTWAAYFSIVPDLIEGSKAAYGHNAIPGKAVFLGPDPFRTNTCRAGVMRVYPKDQVNATAPFQQAQKAGIDSLKAFAGSELAGLGWKSQQILSGLRESDDFYASEVVQVKVPQLNQGRFVLVGDAGYAGGPTGTGTSLAMTGAYILAGELSRACQANDKPTSTRAILNGLKGYEERMKPIIAEMQKIPPGMPQMMAPQTQWGLWFRNLILRLVIAGMSLGPYLSWISPYLPAAFNGGDKYDLPDYEWTE</sequence>
<organism evidence="6 9">
    <name type="scientific">Hortaea werneckii</name>
    <name type="common">Black yeast</name>
    <name type="synonym">Cladosporium werneckii</name>
    <dbReference type="NCBI Taxonomy" id="91943"/>
    <lineage>
        <taxon>Eukaryota</taxon>
        <taxon>Fungi</taxon>
        <taxon>Dikarya</taxon>
        <taxon>Ascomycota</taxon>
        <taxon>Pezizomycotina</taxon>
        <taxon>Dothideomycetes</taxon>
        <taxon>Dothideomycetidae</taxon>
        <taxon>Mycosphaerellales</taxon>
        <taxon>Teratosphaeriaceae</taxon>
        <taxon>Hortaea</taxon>
    </lineage>
</organism>
<feature type="transmembrane region" description="Helical" evidence="4">
    <location>
        <begin position="12"/>
        <end position="35"/>
    </location>
</feature>
<evidence type="ECO:0000256" key="2">
    <source>
        <dbReference type="ARBA" id="ARBA00022827"/>
    </source>
</evidence>
<dbReference type="InterPro" id="IPR036188">
    <property type="entry name" value="FAD/NAD-bd_sf"/>
</dbReference>
<keyword evidence="4" id="KW-1133">Transmembrane helix</keyword>
<name>A0A3M6Y6B7_HORWE</name>
<dbReference type="Proteomes" id="UP000282582">
    <property type="component" value="Unassembled WGS sequence"/>
</dbReference>
<comment type="caution">
    <text evidence="6">The sequence shown here is derived from an EMBL/GenBank/DDBJ whole genome shotgun (WGS) entry which is preliminary data.</text>
</comment>
<evidence type="ECO:0000313" key="9">
    <source>
        <dbReference type="Proteomes" id="UP000282582"/>
    </source>
</evidence>
<evidence type="ECO:0000313" key="8">
    <source>
        <dbReference type="Proteomes" id="UP000276864"/>
    </source>
</evidence>
<protein>
    <recommendedName>
        <fullName evidence="5">FAD-binding domain-containing protein</fullName>
    </recommendedName>
</protein>
<keyword evidence="1" id="KW-0285">Flavoprotein</keyword>
<keyword evidence="2" id="KW-0274">FAD</keyword>
<dbReference type="Proteomes" id="UP000276864">
    <property type="component" value="Unassembled WGS sequence"/>
</dbReference>
<dbReference type="SUPFAM" id="SSF51905">
    <property type="entry name" value="FAD/NAD(P)-binding domain"/>
    <property type="match status" value="1"/>
</dbReference>
<dbReference type="Pfam" id="PF01494">
    <property type="entry name" value="FAD_binding_3"/>
    <property type="match status" value="1"/>
</dbReference>
<dbReference type="GO" id="GO:0016491">
    <property type="term" value="F:oxidoreductase activity"/>
    <property type="evidence" value="ECO:0007669"/>
    <property type="project" value="UniProtKB-KW"/>
</dbReference>
<evidence type="ECO:0000256" key="1">
    <source>
        <dbReference type="ARBA" id="ARBA00022630"/>
    </source>
</evidence>
<gene>
    <name evidence="7" type="ORF">D0866_08547</name>
    <name evidence="6" type="ORF">D0868_10023</name>
</gene>
<keyword evidence="4" id="KW-0812">Transmembrane</keyword>
<proteinExistence type="predicted"/>
<dbReference type="PRINTS" id="PR00420">
    <property type="entry name" value="RNGMNOXGNASE"/>
</dbReference>
<evidence type="ECO:0000259" key="5">
    <source>
        <dbReference type="Pfam" id="PF01494"/>
    </source>
</evidence>
<keyword evidence="3" id="KW-0560">Oxidoreductase</keyword>
<evidence type="ECO:0000256" key="4">
    <source>
        <dbReference type="SAM" id="Phobius"/>
    </source>
</evidence>
<dbReference type="InterPro" id="IPR002938">
    <property type="entry name" value="FAD-bd"/>
</dbReference>
<evidence type="ECO:0000256" key="3">
    <source>
        <dbReference type="ARBA" id="ARBA00023002"/>
    </source>
</evidence>
<dbReference type="Gene3D" id="3.50.50.60">
    <property type="entry name" value="FAD/NAD(P)-binding domain"/>
    <property type="match status" value="1"/>
</dbReference>
<dbReference type="AlphaFoldDB" id="A0A3M6Y6B7"/>
<dbReference type="PANTHER" id="PTHR46865:SF2">
    <property type="entry name" value="MONOOXYGENASE"/>
    <property type="match status" value="1"/>
</dbReference>